<comment type="caution">
    <text evidence="2">The sequence shown here is derived from an EMBL/GenBank/DDBJ whole genome shotgun (WGS) entry which is preliminary data.</text>
</comment>
<keyword evidence="3" id="KW-1185">Reference proteome</keyword>
<accession>A0AAD4QD75</accession>
<dbReference type="EMBL" id="JAKELL010000029">
    <property type="protein sequence ID" value="KAH8990789.1"/>
    <property type="molecule type" value="Genomic_DNA"/>
</dbReference>
<evidence type="ECO:0000256" key="1">
    <source>
        <dbReference type="SAM" id="MobiDB-lite"/>
    </source>
</evidence>
<organism evidence="2 3">
    <name type="scientific">Lactarius akahatsu</name>
    <dbReference type="NCBI Taxonomy" id="416441"/>
    <lineage>
        <taxon>Eukaryota</taxon>
        <taxon>Fungi</taxon>
        <taxon>Dikarya</taxon>
        <taxon>Basidiomycota</taxon>
        <taxon>Agaricomycotina</taxon>
        <taxon>Agaricomycetes</taxon>
        <taxon>Russulales</taxon>
        <taxon>Russulaceae</taxon>
        <taxon>Lactarius</taxon>
    </lineage>
</organism>
<evidence type="ECO:0000313" key="3">
    <source>
        <dbReference type="Proteomes" id="UP001201163"/>
    </source>
</evidence>
<sequence>MDDDMARTGSSKDGYKDARTSWSRYGFSCIRIAAPWDVIDDFGDVVEMDIQRGSSHPTPSKRIHEDTYPDWVRRPNFEIFKKAQIAELVIPESTAATERATSDENDSGIENDWLMGVINERIPFQRRRTGSAYIAEPPRVQSAFKDIASGYGPRAPTSAEVEGDARGGSPRGAKRAREPRTTTKPKKSTQKATPKSRMMTAVKTKTKAKGAYPVCSGAWPSKGGKGKRPALSDCGPKSCHVGLRMPSFEVEFVRTTTLHMGAVTQGVCMPLVGDRSLACKILVLDETDDETGDTDESSGRPV</sequence>
<proteinExistence type="predicted"/>
<gene>
    <name evidence="2" type="ORF">EDB92DRAFT_1816592</name>
</gene>
<dbReference type="AlphaFoldDB" id="A0AAD4QD75"/>
<reference evidence="2" key="1">
    <citation type="submission" date="2022-01" db="EMBL/GenBank/DDBJ databases">
        <title>Comparative genomics reveals a dynamic genome evolution in the ectomycorrhizal milk-cap (Lactarius) mushrooms.</title>
        <authorList>
            <consortium name="DOE Joint Genome Institute"/>
            <person name="Lebreton A."/>
            <person name="Tang N."/>
            <person name="Kuo A."/>
            <person name="LaButti K."/>
            <person name="Drula E."/>
            <person name="Barry K."/>
            <person name="Clum A."/>
            <person name="Lipzen A."/>
            <person name="Mousain D."/>
            <person name="Ng V."/>
            <person name="Wang R."/>
            <person name="Wang X."/>
            <person name="Dai Y."/>
            <person name="Henrissat B."/>
            <person name="Grigoriev I.V."/>
            <person name="Guerin-Laguette A."/>
            <person name="Yu F."/>
            <person name="Martin F.M."/>
        </authorList>
    </citation>
    <scope>NUCLEOTIDE SEQUENCE</scope>
    <source>
        <strain evidence="2">QP</strain>
    </source>
</reference>
<protein>
    <submittedName>
        <fullName evidence="2">Uncharacterized protein</fullName>
    </submittedName>
</protein>
<feature type="region of interest" description="Disordered" evidence="1">
    <location>
        <begin position="148"/>
        <end position="204"/>
    </location>
</feature>
<name>A0AAD4QD75_9AGAM</name>
<evidence type="ECO:0000313" key="2">
    <source>
        <dbReference type="EMBL" id="KAH8990789.1"/>
    </source>
</evidence>
<dbReference type="Proteomes" id="UP001201163">
    <property type="component" value="Unassembled WGS sequence"/>
</dbReference>